<accession>A0A9N9RLD2</accession>
<reference evidence="6" key="1">
    <citation type="submission" date="2022-01" db="EMBL/GenBank/DDBJ databases">
        <authorList>
            <person name="King R."/>
        </authorList>
    </citation>
    <scope>NUCLEOTIDE SEQUENCE</scope>
</reference>
<dbReference type="PROSITE" id="PS00847">
    <property type="entry name" value="MCM_1"/>
    <property type="match status" value="1"/>
</dbReference>
<dbReference type="Gene3D" id="3.40.50.300">
    <property type="entry name" value="P-loop containing nucleotide triphosphate hydrolases"/>
    <property type="match status" value="1"/>
</dbReference>
<dbReference type="Gene3D" id="2.20.28.10">
    <property type="match status" value="1"/>
</dbReference>
<reference evidence="6" key="2">
    <citation type="submission" date="2022-10" db="EMBL/GenBank/DDBJ databases">
        <authorList>
            <consortium name="ENA_rothamsted_submissions"/>
            <consortium name="culmorum"/>
            <person name="King R."/>
        </authorList>
    </citation>
    <scope>NUCLEOTIDE SEQUENCE</scope>
</reference>
<dbReference type="SUPFAM" id="SSF50249">
    <property type="entry name" value="Nucleic acid-binding proteins"/>
    <property type="match status" value="1"/>
</dbReference>
<dbReference type="InterPro" id="IPR031327">
    <property type="entry name" value="MCM"/>
</dbReference>
<dbReference type="Proteomes" id="UP001153620">
    <property type="component" value="Chromosome 1"/>
</dbReference>
<dbReference type="GO" id="GO:0003697">
    <property type="term" value="F:single-stranded DNA binding"/>
    <property type="evidence" value="ECO:0007669"/>
    <property type="project" value="TreeGrafter"/>
</dbReference>
<dbReference type="GO" id="GO:0017116">
    <property type="term" value="F:single-stranded DNA helicase activity"/>
    <property type="evidence" value="ECO:0007669"/>
    <property type="project" value="TreeGrafter"/>
</dbReference>
<dbReference type="Gene3D" id="2.40.50.140">
    <property type="entry name" value="Nucleic acid-binding proteins"/>
    <property type="match status" value="1"/>
</dbReference>
<dbReference type="EMBL" id="OU895877">
    <property type="protein sequence ID" value="CAG9799035.1"/>
    <property type="molecule type" value="Genomic_DNA"/>
</dbReference>
<dbReference type="SMART" id="SM00350">
    <property type="entry name" value="MCM"/>
    <property type="match status" value="1"/>
</dbReference>
<proteinExistence type="inferred from homology"/>
<protein>
    <recommendedName>
        <fullName evidence="1">DNA helicase</fullName>
        <ecNumber evidence="1">3.6.4.12</ecNumber>
    </recommendedName>
</protein>
<keyword evidence="3 4" id="KW-0067">ATP-binding</keyword>
<dbReference type="PRINTS" id="PR01657">
    <property type="entry name" value="MCMFAMILY"/>
</dbReference>
<keyword evidence="4" id="KW-0238">DNA-binding</keyword>
<dbReference type="Pfam" id="PF00493">
    <property type="entry name" value="MCM"/>
    <property type="match status" value="1"/>
</dbReference>
<dbReference type="AlphaFoldDB" id="A0A9N9RLD2"/>
<dbReference type="GO" id="GO:0016787">
    <property type="term" value="F:hydrolase activity"/>
    <property type="evidence" value="ECO:0007669"/>
    <property type="project" value="UniProtKB-KW"/>
</dbReference>
<dbReference type="InterPro" id="IPR001208">
    <property type="entry name" value="MCM_dom"/>
</dbReference>
<evidence type="ECO:0000256" key="3">
    <source>
        <dbReference type="ARBA" id="ARBA00022840"/>
    </source>
</evidence>
<dbReference type="InterPro" id="IPR018525">
    <property type="entry name" value="MCM_CS"/>
</dbReference>
<dbReference type="EC" id="3.6.4.12" evidence="1"/>
<evidence type="ECO:0000256" key="1">
    <source>
        <dbReference type="ARBA" id="ARBA00012551"/>
    </source>
</evidence>
<dbReference type="GO" id="GO:0042555">
    <property type="term" value="C:MCM complex"/>
    <property type="evidence" value="ECO:0007669"/>
    <property type="project" value="TreeGrafter"/>
</dbReference>
<dbReference type="GO" id="GO:0006260">
    <property type="term" value="P:DNA replication"/>
    <property type="evidence" value="ECO:0007669"/>
    <property type="project" value="InterPro"/>
</dbReference>
<dbReference type="GO" id="GO:0005524">
    <property type="term" value="F:ATP binding"/>
    <property type="evidence" value="ECO:0007669"/>
    <property type="project" value="UniProtKB-KW"/>
</dbReference>
<evidence type="ECO:0000313" key="7">
    <source>
        <dbReference type="Proteomes" id="UP001153620"/>
    </source>
</evidence>
<dbReference type="InterPro" id="IPR033762">
    <property type="entry name" value="MCM_OB"/>
</dbReference>
<evidence type="ECO:0000259" key="5">
    <source>
        <dbReference type="PROSITE" id="PS50051"/>
    </source>
</evidence>
<evidence type="ECO:0000313" key="6">
    <source>
        <dbReference type="EMBL" id="CAG9799035.1"/>
    </source>
</evidence>
<gene>
    <name evidence="6" type="ORF">CHIRRI_LOCUS2010</name>
</gene>
<dbReference type="Pfam" id="PF17207">
    <property type="entry name" value="MCM_OB"/>
    <property type="match status" value="1"/>
</dbReference>
<dbReference type="PANTHER" id="PTHR11630:SF48">
    <property type="entry name" value="DNA HELICASE MCM9"/>
    <property type="match status" value="1"/>
</dbReference>
<dbReference type="SUPFAM" id="SSF52540">
    <property type="entry name" value="P-loop containing nucleoside triphosphate hydrolases"/>
    <property type="match status" value="1"/>
</dbReference>
<dbReference type="InterPro" id="IPR012340">
    <property type="entry name" value="NA-bd_OB-fold"/>
</dbReference>
<dbReference type="GO" id="GO:0000724">
    <property type="term" value="P:double-strand break repair via homologous recombination"/>
    <property type="evidence" value="ECO:0007669"/>
    <property type="project" value="TreeGrafter"/>
</dbReference>
<name>A0A9N9RLD2_9DIPT</name>
<dbReference type="SMART" id="SM00382">
    <property type="entry name" value="AAA"/>
    <property type="match status" value="1"/>
</dbReference>
<dbReference type="OrthoDB" id="271325at2759"/>
<organism evidence="6 7">
    <name type="scientific">Chironomus riparius</name>
    <dbReference type="NCBI Taxonomy" id="315576"/>
    <lineage>
        <taxon>Eukaryota</taxon>
        <taxon>Metazoa</taxon>
        <taxon>Ecdysozoa</taxon>
        <taxon>Arthropoda</taxon>
        <taxon>Hexapoda</taxon>
        <taxon>Insecta</taxon>
        <taxon>Pterygota</taxon>
        <taxon>Neoptera</taxon>
        <taxon>Endopterygota</taxon>
        <taxon>Diptera</taxon>
        <taxon>Nematocera</taxon>
        <taxon>Chironomoidea</taxon>
        <taxon>Chironomidae</taxon>
        <taxon>Chironominae</taxon>
        <taxon>Chironomus</taxon>
    </lineage>
</organism>
<dbReference type="GO" id="GO:0005634">
    <property type="term" value="C:nucleus"/>
    <property type="evidence" value="ECO:0007669"/>
    <property type="project" value="UniProtKB-SubCell"/>
</dbReference>
<dbReference type="InterPro" id="IPR003593">
    <property type="entry name" value="AAA+_ATPase"/>
</dbReference>
<dbReference type="PANTHER" id="PTHR11630">
    <property type="entry name" value="DNA REPLICATION LICENSING FACTOR MCM FAMILY MEMBER"/>
    <property type="match status" value="1"/>
</dbReference>
<comment type="similarity">
    <text evidence="4">Belongs to the MCM family.</text>
</comment>
<evidence type="ECO:0000256" key="4">
    <source>
        <dbReference type="RuleBase" id="RU004070"/>
    </source>
</evidence>
<keyword evidence="2 4" id="KW-0547">Nucleotide-binding</keyword>
<dbReference type="PROSITE" id="PS50051">
    <property type="entry name" value="MCM_2"/>
    <property type="match status" value="1"/>
</dbReference>
<evidence type="ECO:0000256" key="2">
    <source>
        <dbReference type="ARBA" id="ARBA00022741"/>
    </source>
</evidence>
<sequence>MKMDEYLTKFHRQEILDALKNKKLLISINFDLTNLMKVNEKLYKQMKYNFDDEYTNWKKSTINQISQLIQAEKIQLNSKNLEIEFDFLNHPERVDWPKLTSELFQLVEFKGYVFRSSTPRKLELLREVQCLKCRQKTTIKADRLYDYTFLCTRHCIITGGCDGKMVYTKKEEEVPSLENTIDFQVFKVQELDKFTPKNRYYAVEVEGNLVDTCNIGDTVYVLGTFETRTDASTKEIKRYVIRGIKISKALEWKQSIISHEKQLAVTAWNDGKKRNNDNELEARDELLKGVAPELNNCFILKLALMVVMCTGGRSKHRKAQRLERMTNRDISHILFIGLPGLGKSELIKAASKISYRSIICVGSACTLAGLTASSYKEDKETHVEAGALVLANQGICCIDEFNLLSTRNRGALHDSMEHQKFSFMQASLKVEVNTRCSVIGSMNHKSEQSAEARNKNLKHSAFNIEPSLISRFDFVFFLVKPEDRDFDGDIISAIINSSSSEYKEKFVEWSLERIQSHVIVAKNIACEVTIDAYKLLVNYYKFCKACLEIDESRKTMRLLKSLERLTVGHAKLMLRNKTKLIDALTIIWLTENSWSFGDLIEQENVVLSELPLGPSQKCIEHIFDTLHLSHLKEVFQKEQNEVTGDAHCPLQLNTTIREDAQDKKELKKLFNKTGALKRRSNETKCTENITEDIDDEFPEILKKSFGISRIEDLFTNSDDEFDENIKDSSKVPHFSSDTLSIQHMEDYLLNEESNDSLTNFEVIQDNMSTQNGQILPNFATDTEQSNVFQKPTIPIEKSELIENVDTKRRKKSSEDEDFSIDEMLKDLPHSSKSIAFKNDEETQKKSTSLGFLGRLKTFEFSSQKSQKNEKKSDECPISAISENLQALNNQLAENLIQKGTEQKTTSTPMSREEYLKALDDELDLWN</sequence>
<feature type="domain" description="MCM C-terminal AAA(+) ATPase" evidence="5">
    <location>
        <begin position="282"/>
        <end position="494"/>
    </location>
</feature>
<dbReference type="InterPro" id="IPR027417">
    <property type="entry name" value="P-loop_NTPase"/>
</dbReference>
<keyword evidence="7" id="KW-1185">Reference proteome</keyword>